<organism evidence="1 2">
    <name type="scientific">Paraburkholderia fungorum</name>
    <dbReference type="NCBI Taxonomy" id="134537"/>
    <lineage>
        <taxon>Bacteria</taxon>
        <taxon>Pseudomonadati</taxon>
        <taxon>Pseudomonadota</taxon>
        <taxon>Betaproteobacteria</taxon>
        <taxon>Burkholderiales</taxon>
        <taxon>Burkholderiaceae</taxon>
        <taxon>Paraburkholderia</taxon>
    </lineage>
</organism>
<protein>
    <recommendedName>
        <fullName evidence="3">SHOCT domain-containing protein</fullName>
    </recommendedName>
</protein>
<dbReference type="EMBL" id="MCAS01000037">
    <property type="protein sequence ID" value="RKF36729.1"/>
    <property type="molecule type" value="Genomic_DNA"/>
</dbReference>
<dbReference type="OrthoDB" id="9135361at2"/>
<name>A0A420FUU9_9BURK</name>
<dbReference type="AlphaFoldDB" id="A0A420FUU9"/>
<evidence type="ECO:0000313" key="1">
    <source>
        <dbReference type="EMBL" id="RKF36729.1"/>
    </source>
</evidence>
<reference evidence="1 2" key="1">
    <citation type="submission" date="2016-07" db="EMBL/GenBank/DDBJ databases">
        <title>Genome analysis of Burkholderia fungorum ES3-20.</title>
        <authorList>
            <person name="Xu D."/>
            <person name="Yao R."/>
            <person name="Zheng S."/>
        </authorList>
    </citation>
    <scope>NUCLEOTIDE SEQUENCE [LARGE SCALE GENOMIC DNA]</scope>
    <source>
        <strain evidence="1 2">ES3-20</strain>
    </source>
</reference>
<sequence>MGKLIVFLILGFMAYAVLKQLLRVVHFFEPSQQQQTRSPEPGTVSVATPDVVPAKVEGGLDWAEEIKRTYDLFKTGALTEEEFEQVKVQLLARVGAED</sequence>
<comment type="caution">
    <text evidence="1">The sequence shown here is derived from an EMBL/GenBank/DDBJ whole genome shotgun (WGS) entry which is preliminary data.</text>
</comment>
<gene>
    <name evidence="1" type="ORF">BCY88_35430</name>
</gene>
<proteinExistence type="predicted"/>
<dbReference type="RefSeq" id="WP_120347643.1">
    <property type="nucleotide sequence ID" value="NZ_MCAS01000037.1"/>
</dbReference>
<evidence type="ECO:0000313" key="2">
    <source>
        <dbReference type="Proteomes" id="UP000283709"/>
    </source>
</evidence>
<dbReference type="Proteomes" id="UP000283709">
    <property type="component" value="Unassembled WGS sequence"/>
</dbReference>
<evidence type="ECO:0008006" key="3">
    <source>
        <dbReference type="Google" id="ProtNLM"/>
    </source>
</evidence>
<accession>A0A420FUU9</accession>